<dbReference type="SMART" id="SM00347">
    <property type="entry name" value="HTH_MARR"/>
    <property type="match status" value="1"/>
</dbReference>
<accession>A0ABR8TV44</accession>
<comment type="caution">
    <text evidence="10">The sequence shown here is derived from an EMBL/GenBank/DDBJ whole genome shotgun (WGS) entry which is preliminary data.</text>
</comment>
<evidence type="ECO:0000256" key="6">
    <source>
        <dbReference type="ARBA" id="ARBA00023163"/>
    </source>
</evidence>
<dbReference type="PANTHER" id="PTHR33164:SF5">
    <property type="entry name" value="ORGANIC HYDROPEROXIDE RESISTANCE TRANSCRIPTIONAL REGULATOR"/>
    <property type="match status" value="1"/>
</dbReference>
<evidence type="ECO:0000313" key="10">
    <source>
        <dbReference type="EMBL" id="MBD7979637.1"/>
    </source>
</evidence>
<evidence type="ECO:0000259" key="9">
    <source>
        <dbReference type="PROSITE" id="PS50995"/>
    </source>
</evidence>
<organism evidence="10 11">
    <name type="scientific">Oerskovia merdavium</name>
    <dbReference type="NCBI Taxonomy" id="2762227"/>
    <lineage>
        <taxon>Bacteria</taxon>
        <taxon>Bacillati</taxon>
        <taxon>Actinomycetota</taxon>
        <taxon>Actinomycetes</taxon>
        <taxon>Micrococcales</taxon>
        <taxon>Cellulomonadaceae</taxon>
        <taxon>Oerskovia</taxon>
    </lineage>
</organism>
<comment type="subcellular location">
    <subcellularLocation>
        <location evidence="1">Cytoplasm</location>
    </subcellularLocation>
</comment>
<dbReference type="InterPro" id="IPR000835">
    <property type="entry name" value="HTH_MarR-typ"/>
</dbReference>
<gene>
    <name evidence="10" type="ORF">H9641_02735</name>
</gene>
<dbReference type="InterPro" id="IPR036388">
    <property type="entry name" value="WH-like_DNA-bd_sf"/>
</dbReference>
<evidence type="ECO:0000256" key="3">
    <source>
        <dbReference type="ARBA" id="ARBA00023015"/>
    </source>
</evidence>
<sequence>MTTSTESAGRAAQAPSTAPREETPATGREGSRAPRDGYDPLALESQVCFALSAGARAMVAMYKPLLEPLRLTHPQYLVMLALWQDAAAGEPTTATSLADRLHLDPGTLSPLVRRLEATGYLTRSRNEHDGRVVDVTLTPAGRELRDQAEHIPPAITAATGLSLDELVEVHAAASKVVAAALRAGVI</sequence>
<evidence type="ECO:0000256" key="5">
    <source>
        <dbReference type="ARBA" id="ARBA00023125"/>
    </source>
</evidence>
<dbReference type="InterPro" id="IPR055166">
    <property type="entry name" value="Transc_reg_Sar_Rot_HTH"/>
</dbReference>
<evidence type="ECO:0000256" key="1">
    <source>
        <dbReference type="ARBA" id="ARBA00004496"/>
    </source>
</evidence>
<keyword evidence="6" id="KW-0804">Transcription</keyword>
<dbReference type="RefSeq" id="WP_191800804.1">
    <property type="nucleotide sequence ID" value="NZ_JACSQF010000002.1"/>
</dbReference>
<feature type="domain" description="HTH marR-type" evidence="9">
    <location>
        <begin position="44"/>
        <end position="178"/>
    </location>
</feature>
<dbReference type="PANTHER" id="PTHR33164">
    <property type="entry name" value="TRANSCRIPTIONAL REGULATOR, MARR FAMILY"/>
    <property type="match status" value="1"/>
</dbReference>
<keyword evidence="2" id="KW-0963">Cytoplasm</keyword>
<evidence type="ECO:0000256" key="7">
    <source>
        <dbReference type="ARBA" id="ARBA00040307"/>
    </source>
</evidence>
<dbReference type="PROSITE" id="PS50995">
    <property type="entry name" value="HTH_MARR_2"/>
    <property type="match status" value="1"/>
</dbReference>
<keyword evidence="11" id="KW-1185">Reference proteome</keyword>
<evidence type="ECO:0000256" key="2">
    <source>
        <dbReference type="ARBA" id="ARBA00022490"/>
    </source>
</evidence>
<dbReference type="InterPro" id="IPR039422">
    <property type="entry name" value="MarR/SlyA-like"/>
</dbReference>
<dbReference type="InterPro" id="IPR023187">
    <property type="entry name" value="Tscrpt_reg_MarR-type_CS"/>
</dbReference>
<keyword evidence="4" id="KW-0843">Virulence</keyword>
<dbReference type="Pfam" id="PF22381">
    <property type="entry name" value="Staph_reg_Sar_Rot"/>
    <property type="match status" value="1"/>
</dbReference>
<reference evidence="10 11" key="1">
    <citation type="submission" date="2020-08" db="EMBL/GenBank/DDBJ databases">
        <title>A Genomic Blueprint of the Chicken Gut Microbiome.</title>
        <authorList>
            <person name="Gilroy R."/>
            <person name="Ravi A."/>
            <person name="Getino M."/>
            <person name="Pursley I."/>
            <person name="Horton D.L."/>
            <person name="Alikhan N.-F."/>
            <person name="Baker D."/>
            <person name="Gharbi K."/>
            <person name="Hall N."/>
            <person name="Watson M."/>
            <person name="Adriaenssens E.M."/>
            <person name="Foster-Nyarko E."/>
            <person name="Jarju S."/>
            <person name="Secka A."/>
            <person name="Antonio M."/>
            <person name="Oren A."/>
            <person name="Chaudhuri R."/>
            <person name="La Ragione R.M."/>
            <person name="Hildebrand F."/>
            <person name="Pallen M.J."/>
        </authorList>
    </citation>
    <scope>NUCLEOTIDE SEQUENCE [LARGE SCALE GENOMIC DNA]</scope>
    <source>
        <strain evidence="10 11">Sa2CUA9</strain>
    </source>
</reference>
<evidence type="ECO:0000313" key="11">
    <source>
        <dbReference type="Proteomes" id="UP000655570"/>
    </source>
</evidence>
<dbReference type="PROSITE" id="PS01117">
    <property type="entry name" value="HTH_MARR_1"/>
    <property type="match status" value="1"/>
</dbReference>
<name>A0ABR8TV44_9CELL</name>
<keyword evidence="5" id="KW-0238">DNA-binding</keyword>
<dbReference type="SUPFAM" id="SSF46785">
    <property type="entry name" value="Winged helix' DNA-binding domain"/>
    <property type="match status" value="1"/>
</dbReference>
<feature type="region of interest" description="Disordered" evidence="8">
    <location>
        <begin position="1"/>
        <end position="37"/>
    </location>
</feature>
<keyword evidence="3" id="KW-0805">Transcription regulation</keyword>
<protein>
    <recommendedName>
        <fullName evidence="7">HTH-type transcriptional regulator MgrA</fullName>
    </recommendedName>
</protein>
<proteinExistence type="predicted"/>
<feature type="compositionally biased region" description="Basic and acidic residues" evidence="8">
    <location>
        <begin position="19"/>
        <end position="37"/>
    </location>
</feature>
<dbReference type="Proteomes" id="UP000655570">
    <property type="component" value="Unassembled WGS sequence"/>
</dbReference>
<dbReference type="EMBL" id="JACSQF010000002">
    <property type="protein sequence ID" value="MBD7979637.1"/>
    <property type="molecule type" value="Genomic_DNA"/>
</dbReference>
<dbReference type="Gene3D" id="1.10.10.10">
    <property type="entry name" value="Winged helix-like DNA-binding domain superfamily/Winged helix DNA-binding domain"/>
    <property type="match status" value="1"/>
</dbReference>
<evidence type="ECO:0000256" key="4">
    <source>
        <dbReference type="ARBA" id="ARBA00023026"/>
    </source>
</evidence>
<dbReference type="InterPro" id="IPR036390">
    <property type="entry name" value="WH_DNA-bd_sf"/>
</dbReference>
<evidence type="ECO:0000256" key="8">
    <source>
        <dbReference type="SAM" id="MobiDB-lite"/>
    </source>
</evidence>